<dbReference type="RefSeq" id="WP_125693645.1">
    <property type="nucleotide sequence ID" value="NZ_JBHSSK010000014.1"/>
</dbReference>
<evidence type="ECO:0000313" key="3">
    <source>
        <dbReference type="Proteomes" id="UP001596254"/>
    </source>
</evidence>
<dbReference type="InterPro" id="IPR050228">
    <property type="entry name" value="Carboxylesterase_BioH"/>
</dbReference>
<sequence>MKFTTNDGVQLAFDDQGTGTPVVILTGIGGSRVIWENQVEHLLAQGYRVINVDARNQGASAHTFKGRRITRHAMDLAELLDHLNVQDVILLGNSMGAATIFAYVSLFGTAKVQAVIDVDQSPKMVADADWSFGFKNLTWEQFPTLLREPLGKATASRISDATFAKVQAVNAQYPYDAELNYPLLVDHAAQDWRDVLLQLKVPLLIVAGEKSPYFNPKFAEVCANLAPHGTAKVVAHAGHIVMAEQPAAFNQVLDDFLGKL</sequence>
<accession>A0ABW1SQT4</accession>
<comment type="caution">
    <text evidence="2">The sequence shown here is derived from an EMBL/GenBank/DDBJ whole genome shotgun (WGS) entry which is preliminary data.</text>
</comment>
<gene>
    <name evidence="2" type="ORF">ACFP1G_04955</name>
</gene>
<dbReference type="InterPro" id="IPR000073">
    <property type="entry name" value="AB_hydrolase_1"/>
</dbReference>
<dbReference type="SUPFAM" id="SSF53474">
    <property type="entry name" value="alpha/beta-Hydrolases"/>
    <property type="match status" value="1"/>
</dbReference>
<dbReference type="Gene3D" id="3.40.50.1820">
    <property type="entry name" value="alpha/beta hydrolase"/>
    <property type="match status" value="1"/>
</dbReference>
<organism evidence="2 3">
    <name type="scientific">Levilactobacillus tongjiangensis</name>
    <dbReference type="NCBI Taxonomy" id="2486023"/>
    <lineage>
        <taxon>Bacteria</taxon>
        <taxon>Bacillati</taxon>
        <taxon>Bacillota</taxon>
        <taxon>Bacilli</taxon>
        <taxon>Lactobacillales</taxon>
        <taxon>Lactobacillaceae</taxon>
        <taxon>Levilactobacillus</taxon>
    </lineage>
</organism>
<evidence type="ECO:0000313" key="2">
    <source>
        <dbReference type="EMBL" id="MFC6206826.1"/>
    </source>
</evidence>
<dbReference type="Proteomes" id="UP001596254">
    <property type="component" value="Unassembled WGS sequence"/>
</dbReference>
<dbReference type="PANTHER" id="PTHR43194:SF2">
    <property type="entry name" value="PEROXISOMAL MEMBRANE PROTEIN LPX1"/>
    <property type="match status" value="1"/>
</dbReference>
<dbReference type="EMBL" id="JBHSSK010000014">
    <property type="protein sequence ID" value="MFC6206826.1"/>
    <property type="molecule type" value="Genomic_DNA"/>
</dbReference>
<keyword evidence="2" id="KW-0378">Hydrolase</keyword>
<evidence type="ECO:0000259" key="1">
    <source>
        <dbReference type="Pfam" id="PF00561"/>
    </source>
</evidence>
<proteinExistence type="predicted"/>
<name>A0ABW1SQT4_9LACO</name>
<dbReference type="GO" id="GO:0016787">
    <property type="term" value="F:hydrolase activity"/>
    <property type="evidence" value="ECO:0007669"/>
    <property type="project" value="UniProtKB-KW"/>
</dbReference>
<protein>
    <submittedName>
        <fullName evidence="2">Alpha/beta fold hydrolase</fullName>
    </submittedName>
</protein>
<dbReference type="Pfam" id="PF00561">
    <property type="entry name" value="Abhydrolase_1"/>
    <property type="match status" value="1"/>
</dbReference>
<reference evidence="3" key="1">
    <citation type="journal article" date="2019" name="Int. J. Syst. Evol. Microbiol.">
        <title>The Global Catalogue of Microorganisms (GCM) 10K type strain sequencing project: providing services to taxonomists for standard genome sequencing and annotation.</title>
        <authorList>
            <consortium name="The Broad Institute Genomics Platform"/>
            <consortium name="The Broad Institute Genome Sequencing Center for Infectious Disease"/>
            <person name="Wu L."/>
            <person name="Ma J."/>
        </authorList>
    </citation>
    <scope>NUCLEOTIDE SEQUENCE [LARGE SCALE GENOMIC DNA]</scope>
    <source>
        <strain evidence="3">CCM 8905</strain>
    </source>
</reference>
<dbReference type="PANTHER" id="PTHR43194">
    <property type="entry name" value="HYDROLASE ALPHA/BETA FOLD FAMILY"/>
    <property type="match status" value="1"/>
</dbReference>
<keyword evidence="3" id="KW-1185">Reference proteome</keyword>
<feature type="domain" description="AB hydrolase-1" evidence="1">
    <location>
        <begin position="21"/>
        <end position="244"/>
    </location>
</feature>
<dbReference type="InterPro" id="IPR029058">
    <property type="entry name" value="AB_hydrolase_fold"/>
</dbReference>